<sequence length="124" mass="14130">MFNIPESEFVQDNDKLEKVWQVSVLTEKIINDLISRGKTKMRLSSTNNAPSFSDAELQPFMKEAGKELKKQQIQLKQQLKESQILVPEKSKSPTIISPSNASKNTEIKRKQANPNIQSAKYTPR</sequence>
<feature type="region of interest" description="Disordered" evidence="1">
    <location>
        <begin position="84"/>
        <end position="124"/>
    </location>
</feature>
<gene>
    <name evidence="2" type="ORF">EZS28_049320</name>
</gene>
<feature type="compositionally biased region" description="Polar residues" evidence="1">
    <location>
        <begin position="92"/>
        <end position="104"/>
    </location>
</feature>
<evidence type="ECO:0000313" key="2">
    <source>
        <dbReference type="EMBL" id="KAA6355153.1"/>
    </source>
</evidence>
<dbReference type="AlphaFoldDB" id="A0A5J4TBB7"/>
<evidence type="ECO:0000256" key="1">
    <source>
        <dbReference type="SAM" id="MobiDB-lite"/>
    </source>
</evidence>
<comment type="caution">
    <text evidence="2">The sequence shown here is derived from an EMBL/GenBank/DDBJ whole genome shotgun (WGS) entry which is preliminary data.</text>
</comment>
<organism evidence="2 3">
    <name type="scientific">Streblomastix strix</name>
    <dbReference type="NCBI Taxonomy" id="222440"/>
    <lineage>
        <taxon>Eukaryota</taxon>
        <taxon>Metamonada</taxon>
        <taxon>Preaxostyla</taxon>
        <taxon>Oxymonadida</taxon>
        <taxon>Streblomastigidae</taxon>
        <taxon>Streblomastix</taxon>
    </lineage>
</organism>
<feature type="compositionally biased region" description="Polar residues" evidence="1">
    <location>
        <begin position="112"/>
        <end position="124"/>
    </location>
</feature>
<name>A0A5J4TBB7_9EUKA</name>
<dbReference type="Proteomes" id="UP000324800">
    <property type="component" value="Unassembled WGS sequence"/>
</dbReference>
<dbReference type="EMBL" id="SNRW01035081">
    <property type="protein sequence ID" value="KAA6355153.1"/>
    <property type="molecule type" value="Genomic_DNA"/>
</dbReference>
<protein>
    <submittedName>
        <fullName evidence="2">Uncharacterized protein</fullName>
    </submittedName>
</protein>
<accession>A0A5J4TBB7</accession>
<evidence type="ECO:0000313" key="3">
    <source>
        <dbReference type="Proteomes" id="UP000324800"/>
    </source>
</evidence>
<reference evidence="2 3" key="1">
    <citation type="submission" date="2019-03" db="EMBL/GenBank/DDBJ databases">
        <title>Single cell metagenomics reveals metabolic interactions within the superorganism composed of flagellate Streblomastix strix and complex community of Bacteroidetes bacteria on its surface.</title>
        <authorList>
            <person name="Treitli S.C."/>
            <person name="Kolisko M."/>
            <person name="Husnik F."/>
            <person name="Keeling P."/>
            <person name="Hampl V."/>
        </authorList>
    </citation>
    <scope>NUCLEOTIDE SEQUENCE [LARGE SCALE GENOMIC DNA]</scope>
    <source>
        <strain evidence="2">ST1C</strain>
    </source>
</reference>
<proteinExistence type="predicted"/>